<keyword evidence="2" id="KW-0812">Transmembrane</keyword>
<protein>
    <submittedName>
        <fullName evidence="3">Glycine-rich cell wall structural protein-like</fullName>
    </submittedName>
</protein>
<sequence length="247" mass="27006">MRRRALVATQTRSDGTVADEANHEEEDPDDEEEENLTAGRSGARRRGASTRGRAELRSRRRTMVGPDGEALEARCPGGVRRPGERVVGSSMAGMGVRSLTLSFYLPLGVVAEIWGFVMAMAPTGVAGMARRDPVATDQPGRCRRTRTDTHTVLGTAEDKFARPSVERGCPICAWLNCPMLRRTRRRHAVVSGDAGVWTALETGRGGVRYTLLAVGVVDGCCGLDVESRGRIWCRKDRRIVYCDVMMG</sequence>
<keyword evidence="2" id="KW-0472">Membrane</keyword>
<dbReference type="Proteomes" id="UP001140949">
    <property type="component" value="Unassembled WGS sequence"/>
</dbReference>
<reference evidence="3" key="2">
    <citation type="submission" date="2023-04" db="EMBL/GenBank/DDBJ databases">
        <authorList>
            <person name="Bruccoleri R.E."/>
            <person name="Oakeley E.J."/>
            <person name="Faust A.-M."/>
            <person name="Dessus-Babus S."/>
            <person name="Altorfer M."/>
            <person name="Burckhardt D."/>
            <person name="Oertli M."/>
            <person name="Naumann U."/>
            <person name="Petersen F."/>
            <person name="Wong J."/>
        </authorList>
    </citation>
    <scope>NUCLEOTIDE SEQUENCE</scope>
    <source>
        <strain evidence="3">GSM-AAB239-AS_SAM_17_03QT</strain>
        <tissue evidence="3">Leaf</tissue>
    </source>
</reference>
<feature type="transmembrane region" description="Helical" evidence="2">
    <location>
        <begin position="101"/>
        <end position="121"/>
    </location>
</feature>
<comment type="caution">
    <text evidence="3">The sequence shown here is derived from an EMBL/GenBank/DDBJ whole genome shotgun (WGS) entry which is preliminary data.</text>
</comment>
<dbReference type="AlphaFoldDB" id="A0AAX6ICM8"/>
<evidence type="ECO:0000256" key="2">
    <source>
        <dbReference type="SAM" id="Phobius"/>
    </source>
</evidence>
<keyword evidence="2" id="KW-1133">Transmembrane helix</keyword>
<proteinExistence type="predicted"/>
<evidence type="ECO:0000313" key="3">
    <source>
        <dbReference type="EMBL" id="KAJ6850663.1"/>
    </source>
</evidence>
<dbReference type="EMBL" id="JANAVB010002794">
    <property type="protein sequence ID" value="KAJ6850663.1"/>
    <property type="molecule type" value="Genomic_DNA"/>
</dbReference>
<gene>
    <name evidence="3" type="ORF">M6B38_264120</name>
</gene>
<feature type="region of interest" description="Disordered" evidence="1">
    <location>
        <begin position="1"/>
        <end position="85"/>
    </location>
</feature>
<feature type="compositionally biased region" description="Acidic residues" evidence="1">
    <location>
        <begin position="22"/>
        <end position="35"/>
    </location>
</feature>
<organism evidence="3 4">
    <name type="scientific">Iris pallida</name>
    <name type="common">Sweet iris</name>
    <dbReference type="NCBI Taxonomy" id="29817"/>
    <lineage>
        <taxon>Eukaryota</taxon>
        <taxon>Viridiplantae</taxon>
        <taxon>Streptophyta</taxon>
        <taxon>Embryophyta</taxon>
        <taxon>Tracheophyta</taxon>
        <taxon>Spermatophyta</taxon>
        <taxon>Magnoliopsida</taxon>
        <taxon>Liliopsida</taxon>
        <taxon>Asparagales</taxon>
        <taxon>Iridaceae</taxon>
        <taxon>Iridoideae</taxon>
        <taxon>Irideae</taxon>
        <taxon>Iris</taxon>
    </lineage>
</organism>
<keyword evidence="4" id="KW-1185">Reference proteome</keyword>
<name>A0AAX6ICM8_IRIPA</name>
<accession>A0AAX6ICM8</accession>
<evidence type="ECO:0000256" key="1">
    <source>
        <dbReference type="SAM" id="MobiDB-lite"/>
    </source>
</evidence>
<evidence type="ECO:0000313" key="4">
    <source>
        <dbReference type="Proteomes" id="UP001140949"/>
    </source>
</evidence>
<reference evidence="3" key="1">
    <citation type="journal article" date="2023" name="GigaByte">
        <title>Genome assembly of the bearded iris, Iris pallida Lam.</title>
        <authorList>
            <person name="Bruccoleri R.E."/>
            <person name="Oakeley E.J."/>
            <person name="Faust A.M.E."/>
            <person name="Altorfer M."/>
            <person name="Dessus-Babus S."/>
            <person name="Burckhardt D."/>
            <person name="Oertli M."/>
            <person name="Naumann U."/>
            <person name="Petersen F."/>
            <person name="Wong J."/>
        </authorList>
    </citation>
    <scope>NUCLEOTIDE SEQUENCE</scope>
    <source>
        <strain evidence="3">GSM-AAB239-AS_SAM_17_03QT</strain>
    </source>
</reference>